<dbReference type="SUPFAM" id="SSF56300">
    <property type="entry name" value="Metallo-dependent phosphatases"/>
    <property type="match status" value="1"/>
</dbReference>
<dbReference type="PANTHER" id="PTHR43606">
    <property type="entry name" value="PHOSPHATASE, PUTATIVE (AFU_ORTHOLOGUE AFUA_6G08710)-RELATED"/>
    <property type="match status" value="1"/>
</dbReference>
<name>A0A1H9CDU3_9FLAO</name>
<dbReference type="InterPro" id="IPR038607">
    <property type="entry name" value="PhoD-like_sf"/>
</dbReference>
<dbReference type="Proteomes" id="UP000198999">
    <property type="component" value="Unassembled WGS sequence"/>
</dbReference>
<dbReference type="EMBL" id="FOFN01000001">
    <property type="protein sequence ID" value="SEP99322.1"/>
    <property type="molecule type" value="Genomic_DNA"/>
</dbReference>
<organism evidence="2 3">
    <name type="scientific">Hyunsoonleella jejuensis</name>
    <dbReference type="NCBI Taxonomy" id="419940"/>
    <lineage>
        <taxon>Bacteria</taxon>
        <taxon>Pseudomonadati</taxon>
        <taxon>Bacteroidota</taxon>
        <taxon>Flavobacteriia</taxon>
        <taxon>Flavobacteriales</taxon>
        <taxon>Flavobacteriaceae</taxon>
    </lineage>
</organism>
<feature type="domain" description="PhoD-like phosphatase metallophosphatase" evidence="1">
    <location>
        <begin position="360"/>
        <end position="673"/>
    </location>
</feature>
<dbReference type="InterPro" id="IPR029052">
    <property type="entry name" value="Metallo-depent_PP-like"/>
</dbReference>
<dbReference type="Pfam" id="PF09423">
    <property type="entry name" value="PhoD"/>
    <property type="match status" value="1"/>
</dbReference>
<gene>
    <name evidence="2" type="ORF">SAMN05421824_0881</name>
</gene>
<reference evidence="2 3" key="1">
    <citation type="submission" date="2016-10" db="EMBL/GenBank/DDBJ databases">
        <authorList>
            <person name="de Groot N.N."/>
        </authorList>
    </citation>
    <scope>NUCLEOTIDE SEQUENCE [LARGE SCALE GENOMIC DNA]</scope>
    <source>
        <strain evidence="2 3">DSM 21035</strain>
    </source>
</reference>
<dbReference type="OrthoDB" id="9761852at2"/>
<proteinExistence type="predicted"/>
<dbReference type="AlphaFoldDB" id="A0A1H9CDU3"/>
<dbReference type="PROSITE" id="PS51257">
    <property type="entry name" value="PROKAR_LIPOPROTEIN"/>
    <property type="match status" value="1"/>
</dbReference>
<dbReference type="InterPro" id="IPR018946">
    <property type="entry name" value="PhoD-like_MPP"/>
</dbReference>
<dbReference type="Gene3D" id="3.60.21.70">
    <property type="entry name" value="PhoD-like phosphatase"/>
    <property type="match status" value="1"/>
</dbReference>
<protein>
    <submittedName>
        <fullName evidence="2">PhoD-like phosphatase</fullName>
    </submittedName>
</protein>
<evidence type="ECO:0000313" key="3">
    <source>
        <dbReference type="Proteomes" id="UP000198999"/>
    </source>
</evidence>
<dbReference type="InterPro" id="IPR052900">
    <property type="entry name" value="Phospholipid_Metab_Enz"/>
</dbReference>
<evidence type="ECO:0000259" key="1">
    <source>
        <dbReference type="Pfam" id="PF09423"/>
    </source>
</evidence>
<dbReference type="STRING" id="419940.SAMN05421824_0881"/>
<dbReference type="RefSeq" id="WP_092575928.1">
    <property type="nucleotide sequence ID" value="NZ_FOFN01000001.1"/>
</dbReference>
<accession>A0A1H9CDU3</accession>
<keyword evidence="3" id="KW-1185">Reference proteome</keyword>
<evidence type="ECO:0000313" key="2">
    <source>
        <dbReference type="EMBL" id="SEP99322.1"/>
    </source>
</evidence>
<dbReference type="PANTHER" id="PTHR43606:SF2">
    <property type="entry name" value="ALKALINE PHOSPHATASE FAMILY PROTEIN (AFU_ORTHOLOGUE AFUA_5G03860)"/>
    <property type="match status" value="1"/>
</dbReference>
<sequence length="871" mass="98633">MHRRDYIKTITLGSILPIALGCKDSLISGNYSKGPGKVRFKSNWHQWDDMKWAGPEYWGNTLQDWMISKGRLVCDITNKNRNIHLLTLQNPNGNAALKMDVSIQLMHTDISKANSGCIGFRIGAKGPFDDYRSAAVFGKGIDIGLTPQGQLKVGDQFYQSDLAETPKAFNIYVSTKAKDDLNQYVAVKIEDIASGNMLFEQDNIVVPNEDLKGNIALLADIDIKGKVLQNRPSVAFEDWIIESDNLYQNKDHIFGPICFAQYTLNKNTLKLTGQFSPIETIKDHSIEVAFQHNGTWKSMLKTKLKHEGRAVNFKFDNWNYNYDVPYRISVKIPLKNEIIEYQYDGTIAKEPLDQDNLKAAVFSCNFHFGFPDADIHESVSKLNPDVIMFLGDQFYEGTGGFGAKFQGDYDKMCLDYLRKWMMFGWSYREIFRHKPCAIIPDDHDVYHGNIWGEEGKLADTSNGFGASAQDSGGYKMPPEWVNMVQFTQTSHLPDPYDATPVKNNIGVYYTHWNYGGISFAILEDRKFKSAPEHILPKEAEVNNGWIMADNFDIKKYKHLDAELLGERQELFLENWIEDWSNGAQMKAVLSQTNFATVATLPEGAKTGAVIPKLYIPELGEYIKGDRPTVDMDSNGWPAKKRDKAIEIIRKGFAFHIAGDQHLGSFIQYGKDEFGDSGYAFAGPALNNIWPRRFWPPVDSSNHTYDNPAYTGNHIDGFGNKMTVEAVANPHNMHKEPKVLHNRAVGYGIVTFNKKDRTIKTDCYQRFADPLAEGAQYPGWPQVISQEANYSRKAKAYLPEIKVNGIANPVIQIKNEKTGVLVYTLRMLNNIFKPKIFDDAVTYTVKVGEPDKNLWQETKSVKVDGNELVFNF</sequence>